<name>A0A378QCA7_FAUOS</name>
<dbReference type="Proteomes" id="UP000255230">
    <property type="component" value="Unassembled WGS sequence"/>
</dbReference>
<keyword evidence="2" id="KW-0547">Nucleotide-binding</keyword>
<feature type="domain" description="Helicase C-terminal" evidence="6">
    <location>
        <begin position="1024"/>
        <end position="1184"/>
    </location>
</feature>
<dbReference type="CDD" id="cd18012">
    <property type="entry name" value="DEXQc_arch_SWI2_SNF2"/>
    <property type="match status" value="1"/>
</dbReference>
<dbReference type="PROSITE" id="PS51194">
    <property type="entry name" value="HELICASE_CTER"/>
    <property type="match status" value="1"/>
</dbReference>
<dbReference type="SUPFAM" id="SSF52540">
    <property type="entry name" value="P-loop containing nucleoside triphosphate hydrolases"/>
    <property type="match status" value="2"/>
</dbReference>
<evidence type="ECO:0000256" key="2">
    <source>
        <dbReference type="ARBA" id="ARBA00022806"/>
    </source>
</evidence>
<dbReference type="InterPro" id="IPR049730">
    <property type="entry name" value="SNF2/RAD54-like_C"/>
</dbReference>
<keyword evidence="8" id="KW-1185">Reference proteome</keyword>
<evidence type="ECO:0000259" key="4">
    <source>
        <dbReference type="PROSITE" id="PS50966"/>
    </source>
</evidence>
<dbReference type="InterPro" id="IPR038718">
    <property type="entry name" value="SNF2-like_sf"/>
</dbReference>
<organism evidence="7 8">
    <name type="scientific">Faucicola osloensis</name>
    <name type="common">Moraxella osloensis</name>
    <dbReference type="NCBI Taxonomy" id="34062"/>
    <lineage>
        <taxon>Bacteria</taxon>
        <taxon>Pseudomonadati</taxon>
        <taxon>Pseudomonadota</taxon>
        <taxon>Gammaproteobacteria</taxon>
        <taxon>Moraxellales</taxon>
        <taxon>Moraxellaceae</taxon>
        <taxon>Faucicola</taxon>
    </lineage>
</organism>
<dbReference type="GO" id="GO:0005524">
    <property type="term" value="F:ATP binding"/>
    <property type="evidence" value="ECO:0007669"/>
    <property type="project" value="InterPro"/>
</dbReference>
<evidence type="ECO:0000259" key="5">
    <source>
        <dbReference type="PROSITE" id="PS51192"/>
    </source>
</evidence>
<keyword evidence="2" id="KW-0067">ATP-binding</keyword>
<dbReference type="SMART" id="SM00487">
    <property type="entry name" value="DEXDc"/>
    <property type="match status" value="1"/>
</dbReference>
<reference evidence="7 8" key="1">
    <citation type="submission" date="2018-06" db="EMBL/GenBank/DDBJ databases">
        <authorList>
            <consortium name="Pathogen Informatics"/>
            <person name="Doyle S."/>
        </authorList>
    </citation>
    <scope>NUCLEOTIDE SEQUENCE [LARGE SCALE GENOMIC DNA]</scope>
    <source>
        <strain evidence="7 8">NCTC10465</strain>
    </source>
</reference>
<dbReference type="AlphaFoldDB" id="A0A378QCA7"/>
<evidence type="ECO:0000256" key="3">
    <source>
        <dbReference type="PROSITE-ProRule" id="PRU00325"/>
    </source>
</evidence>
<feature type="domain" description="SWIM-type" evidence="4">
    <location>
        <begin position="56"/>
        <end position="93"/>
    </location>
</feature>
<dbReference type="InterPro" id="IPR014001">
    <property type="entry name" value="Helicase_ATP-bd"/>
</dbReference>
<keyword evidence="3" id="KW-0862">Zinc</keyword>
<dbReference type="CDD" id="cd18793">
    <property type="entry name" value="SF2_C_SNF"/>
    <property type="match status" value="1"/>
</dbReference>
<evidence type="ECO:0000256" key="1">
    <source>
        <dbReference type="ARBA" id="ARBA00022801"/>
    </source>
</evidence>
<dbReference type="InterPro" id="IPR007527">
    <property type="entry name" value="Znf_SWIM"/>
</dbReference>
<dbReference type="PROSITE" id="PS50966">
    <property type="entry name" value="ZF_SWIM"/>
    <property type="match status" value="1"/>
</dbReference>
<dbReference type="RefSeq" id="WP_062333329.1">
    <property type="nucleotide sequence ID" value="NZ_CP014234.1"/>
</dbReference>
<keyword evidence="3" id="KW-0863">Zinc-finger</keyword>
<dbReference type="EMBL" id="UGPY01000001">
    <property type="protein sequence ID" value="STY98265.1"/>
    <property type="molecule type" value="Genomic_DNA"/>
</dbReference>
<dbReference type="Pfam" id="PF00176">
    <property type="entry name" value="SNF2-rel_dom"/>
    <property type="match status" value="1"/>
</dbReference>
<sequence length="1191" mass="136770">MSKSITTLANLLHKFNSQTISRSLEYVSRINLESLERTETAQTTQLQADIKGTKKYHTQIAYHKASQRITQSDCTCPVGSFCKHGAALARLFRDQEDEKNDPMKKFLVQNQEFMQELMQKIAQFDNPIEYQDITDTLAKRLNASPINNFNSPNVHNSKQHDEAKLWLKNLNQNLKELAKTQKNPSATSEPSPFVYLIEHKFGQLQLELIKVRRIKSGEIREAKTYTQYSNVYYSYSIPITTKALFTQIYDHVKDQDRAAFAQHSMIANDLPLNLLQQLINDKILYDKAHWDKDWRAAQFHPITWTDEILTLTIEWQEPTQYGEKLQFSLLDSNQYRHGFGQTENLDILLTKPLTYIHHANGKIGLVNSEAIGDMPNDVLYRLLTMPVIPKAMANDVAEVLSSHQMTQKLPKPKNLQPIEKIYGTPQPIIRFGHIDTQQLPYNMRRDYWQQQWIDKQYVKAELSFAYETGEIPARMDAEIPFFTTQKNGKRYQQYRDIKAENKAIRGLKKQCNTFEWLKIGSTVSRHQATIEHNQALSTLLPIDKFHEIGWQVEHLADSPINADLSQNLELLVEPLTGENGDDGNHWFEIGATISDSEGHRYDLLNIVAYLLEQYPYLMHKNIEQLFDKDHLFAINVGQGRPALAVAFKDILPILQNLTHLLSQNERKIDRYDAQQLVDLEHTLGMAWQMPEKLKTFSEKLKAGYQSNLPTPQGFIGELRPYQQQGLAWLQFLAQTEHGGILADDMGLGKTAQTLAHILMEKQAGHLTERPVLIVAPTSLMHNWQKETEKFTPELSVLLLHGANRHDDFDKIKQHDIVLTTYPLVVRDKELLKTHQFHQIILDEAQNIKNPHSKSAQVLRSLTAKHRLCLTGTPMENHLGELWSLFYFLMPGFLGSQDVFNKHYRHPIEKKGDNRKRERLVNRIKPFMLRRLKTDVAKELPPKTTIEVNIDMNDEQSKLYEAVRATMQDSIKQIIAQQGFKRSQIQILDALLKLRQVCCHPSLLNLDSLPKGKSAVKSKAMHSAKLDYLIETVTDMVAEGRKVLIFSQFTSMLALIEQRLQSENIGFSKLTGQTKKRSEAIEAFQSGQVPVFLISLKAGGVGLNLTTADTVIHYDPWWNPAAEDQASDRAWRIGQDKPVFVYKLITNQSIEEKILDMQKNKAELAQSILSTDHEGDIKLSEDELLGLFEKFV</sequence>
<dbReference type="GO" id="GO:0016787">
    <property type="term" value="F:hydrolase activity"/>
    <property type="evidence" value="ECO:0007669"/>
    <property type="project" value="UniProtKB-KW"/>
</dbReference>
<dbReference type="SMART" id="SM00490">
    <property type="entry name" value="HELICc"/>
    <property type="match status" value="1"/>
</dbReference>
<dbReference type="Pfam" id="PF00271">
    <property type="entry name" value="Helicase_C"/>
    <property type="match status" value="1"/>
</dbReference>
<dbReference type="Gene3D" id="3.40.50.300">
    <property type="entry name" value="P-loop containing nucleotide triphosphate hydrolases"/>
    <property type="match status" value="1"/>
</dbReference>
<dbReference type="KEGG" id="mos:AXE82_07825"/>
<gene>
    <name evidence="7" type="ORF">NCTC10465_02073</name>
</gene>
<dbReference type="InterPro" id="IPR001650">
    <property type="entry name" value="Helicase_C-like"/>
</dbReference>
<protein>
    <submittedName>
        <fullName evidence="7">Hef nuclease</fullName>
    </submittedName>
</protein>
<keyword evidence="3" id="KW-0479">Metal-binding</keyword>
<accession>A0A378QCA7</accession>
<dbReference type="InterPro" id="IPR027417">
    <property type="entry name" value="P-loop_NTPase"/>
</dbReference>
<dbReference type="GO" id="GO:0004386">
    <property type="term" value="F:helicase activity"/>
    <property type="evidence" value="ECO:0007669"/>
    <property type="project" value="UniProtKB-KW"/>
</dbReference>
<keyword evidence="2" id="KW-0347">Helicase</keyword>
<dbReference type="PANTHER" id="PTHR10799">
    <property type="entry name" value="SNF2/RAD54 HELICASE FAMILY"/>
    <property type="match status" value="1"/>
</dbReference>
<evidence type="ECO:0000313" key="7">
    <source>
        <dbReference type="EMBL" id="STY98265.1"/>
    </source>
</evidence>
<keyword evidence="1" id="KW-0378">Hydrolase</keyword>
<feature type="domain" description="Helicase ATP-binding" evidence="5">
    <location>
        <begin position="730"/>
        <end position="891"/>
    </location>
</feature>
<dbReference type="PROSITE" id="PS51192">
    <property type="entry name" value="HELICASE_ATP_BIND_1"/>
    <property type="match status" value="1"/>
</dbReference>
<proteinExistence type="predicted"/>
<evidence type="ECO:0000259" key="6">
    <source>
        <dbReference type="PROSITE" id="PS51194"/>
    </source>
</evidence>
<dbReference type="InterPro" id="IPR000330">
    <property type="entry name" value="SNF2_N"/>
</dbReference>
<dbReference type="GO" id="GO:0008270">
    <property type="term" value="F:zinc ion binding"/>
    <property type="evidence" value="ECO:0007669"/>
    <property type="project" value="UniProtKB-KW"/>
</dbReference>
<evidence type="ECO:0000313" key="8">
    <source>
        <dbReference type="Proteomes" id="UP000255230"/>
    </source>
</evidence>
<dbReference type="Gene3D" id="3.40.50.10810">
    <property type="entry name" value="Tandem AAA-ATPase domain"/>
    <property type="match status" value="1"/>
</dbReference>
<dbReference type="GeneID" id="35779758"/>